<dbReference type="GO" id="GO:0016705">
    <property type="term" value="F:oxidoreductase activity, acting on paired donors, with incorporation or reduction of molecular oxygen"/>
    <property type="evidence" value="ECO:0007669"/>
    <property type="project" value="InterPro"/>
</dbReference>
<evidence type="ECO:0000313" key="2">
    <source>
        <dbReference type="EMBL" id="RZC73045.1"/>
    </source>
</evidence>
<dbReference type="SUPFAM" id="SSF48264">
    <property type="entry name" value="Cytochrome P450"/>
    <property type="match status" value="1"/>
</dbReference>
<reference evidence="2 3" key="1">
    <citation type="journal article" date="2018" name="Science">
        <title>The opium poppy genome and morphinan production.</title>
        <authorList>
            <person name="Guo L."/>
            <person name="Winzer T."/>
            <person name="Yang X."/>
            <person name="Li Y."/>
            <person name="Ning Z."/>
            <person name="He Z."/>
            <person name="Teodor R."/>
            <person name="Lu Y."/>
            <person name="Bowser T.A."/>
            <person name="Graham I.A."/>
            <person name="Ye K."/>
        </authorList>
    </citation>
    <scope>NUCLEOTIDE SEQUENCE [LARGE SCALE GENOMIC DNA]</scope>
    <source>
        <strain evidence="3">cv. HN1</strain>
        <tissue evidence="2">Leaves</tissue>
    </source>
</reference>
<proteinExistence type="inferred from homology"/>
<sequence length="221" mass="25239">MAKEILQKHDQSFSSRTILEAITVFDHHKVSMVWLPVSPQWRNLRQFTNSHISTSQRLDSIKSQKLDDLFTYICQSASSSSVVDIGHVAFTTVLNLLSNSFFSIDLADYYSYSTFEIALKEVVLQAAKPNLSDYIPIISFMDVQGIKRNMRNYARIMDGTFGKIIEQKLELAREGKSTNSADLLDIILDACHENVIELHRRDINSLLKKDQPNGVDIHFQK</sequence>
<dbReference type="GO" id="GO:0004497">
    <property type="term" value="F:monooxygenase activity"/>
    <property type="evidence" value="ECO:0007669"/>
    <property type="project" value="InterPro"/>
</dbReference>
<evidence type="ECO:0000313" key="3">
    <source>
        <dbReference type="Proteomes" id="UP000316621"/>
    </source>
</evidence>
<dbReference type="InterPro" id="IPR001128">
    <property type="entry name" value="Cyt_P450"/>
</dbReference>
<dbReference type="InterPro" id="IPR036396">
    <property type="entry name" value="Cyt_P450_sf"/>
</dbReference>
<dbReference type="GO" id="GO:0033075">
    <property type="term" value="P:isoquinoline alkaloid biosynthetic process"/>
    <property type="evidence" value="ECO:0007669"/>
    <property type="project" value="UniProtKB-ARBA"/>
</dbReference>
<dbReference type="Proteomes" id="UP000316621">
    <property type="component" value="Chromosome 8"/>
</dbReference>
<keyword evidence="3" id="KW-1185">Reference proteome</keyword>
<evidence type="ECO:0008006" key="4">
    <source>
        <dbReference type="Google" id="ProtNLM"/>
    </source>
</evidence>
<dbReference type="PANTHER" id="PTHR47950:SF44">
    <property type="entry name" value="CYTOCHROME P450, FAMILY 76, SUBFAMILY C, POLYPEPTIDE 5-RELATED"/>
    <property type="match status" value="1"/>
</dbReference>
<accession>A0A4Y7KME3</accession>
<dbReference type="GO" id="GO:0020037">
    <property type="term" value="F:heme binding"/>
    <property type="evidence" value="ECO:0007669"/>
    <property type="project" value="InterPro"/>
</dbReference>
<protein>
    <recommendedName>
        <fullName evidence="4">Cytochrome P450</fullName>
    </recommendedName>
</protein>
<evidence type="ECO:0000256" key="1">
    <source>
        <dbReference type="ARBA" id="ARBA00010617"/>
    </source>
</evidence>
<dbReference type="AlphaFoldDB" id="A0A4Y7KME3"/>
<dbReference type="STRING" id="3469.A0A4Y7KME3"/>
<gene>
    <name evidence="2" type="ORF">C5167_048528</name>
</gene>
<dbReference type="Pfam" id="PF00067">
    <property type="entry name" value="p450"/>
    <property type="match status" value="1"/>
</dbReference>
<dbReference type="PANTHER" id="PTHR47950">
    <property type="entry name" value="CYTOCHROME P450, FAMILY 76, SUBFAMILY C, POLYPEPTIDE 5-RELATED"/>
    <property type="match status" value="1"/>
</dbReference>
<dbReference type="GO" id="GO:0005506">
    <property type="term" value="F:iron ion binding"/>
    <property type="evidence" value="ECO:0007669"/>
    <property type="project" value="InterPro"/>
</dbReference>
<dbReference type="OMA" id="VVWSIME"/>
<name>A0A4Y7KME3_PAPSO</name>
<dbReference type="Gene3D" id="1.10.630.10">
    <property type="entry name" value="Cytochrome P450"/>
    <property type="match status" value="1"/>
</dbReference>
<organism evidence="2 3">
    <name type="scientific">Papaver somniferum</name>
    <name type="common">Opium poppy</name>
    <dbReference type="NCBI Taxonomy" id="3469"/>
    <lineage>
        <taxon>Eukaryota</taxon>
        <taxon>Viridiplantae</taxon>
        <taxon>Streptophyta</taxon>
        <taxon>Embryophyta</taxon>
        <taxon>Tracheophyta</taxon>
        <taxon>Spermatophyta</taxon>
        <taxon>Magnoliopsida</taxon>
        <taxon>Ranunculales</taxon>
        <taxon>Papaveraceae</taxon>
        <taxon>Papaveroideae</taxon>
        <taxon>Papaver</taxon>
    </lineage>
</organism>
<comment type="similarity">
    <text evidence="1">Belongs to the cytochrome P450 family.</text>
</comment>
<dbReference type="EMBL" id="CM010722">
    <property type="protein sequence ID" value="RZC73045.1"/>
    <property type="molecule type" value="Genomic_DNA"/>
</dbReference>
<dbReference type="Gramene" id="RZC73045">
    <property type="protein sequence ID" value="RZC73045"/>
    <property type="gene ID" value="C5167_048528"/>
</dbReference>